<accession>A0ABS6RWD3</accession>
<proteinExistence type="predicted"/>
<dbReference type="Proteomes" id="UP001196980">
    <property type="component" value="Unassembled WGS sequence"/>
</dbReference>
<comment type="caution">
    <text evidence="2">The sequence shown here is derived from an EMBL/GenBank/DDBJ whole genome shotgun (WGS) entry which is preliminary data.</text>
</comment>
<protein>
    <submittedName>
        <fullName evidence="2">RidA family protein</fullName>
    </submittedName>
</protein>
<gene>
    <name evidence="2" type="ORF">HWQ67_04990</name>
</gene>
<keyword evidence="3" id="KW-1185">Reference proteome</keyword>
<dbReference type="InterPro" id="IPR013813">
    <property type="entry name" value="Endoribo_LPSP/chorism_mut-like"/>
</dbReference>
<evidence type="ECO:0000259" key="1">
    <source>
        <dbReference type="Pfam" id="PF14588"/>
    </source>
</evidence>
<evidence type="ECO:0000313" key="2">
    <source>
        <dbReference type="EMBL" id="MBV6340933.1"/>
    </source>
</evidence>
<dbReference type="EMBL" id="JABXWD010000058">
    <property type="protein sequence ID" value="MBV6340933.1"/>
    <property type="molecule type" value="Genomic_DNA"/>
</dbReference>
<reference evidence="2 3" key="1">
    <citation type="journal article" date="2020" name="J Geophys Res Biogeosci">
        <title>Magnetotaxis as an Adaptation to Enable Bacterial Shuttling of Microbial Sulfur and Sulfur Cycling Across Aquatic Oxic#Anoxic Interfaces.</title>
        <authorList>
            <person name="Li J."/>
            <person name="Liu P."/>
            <person name="Wang J."/>
            <person name="Roberts A.P."/>
            <person name="Pan Y."/>
        </authorList>
    </citation>
    <scope>NUCLEOTIDE SEQUENCE [LARGE SCALE GENOMIC DNA]</scope>
    <source>
        <strain evidence="2 3">MYR-1_YQ</strain>
    </source>
</reference>
<name>A0ABS6RWD3_9BACT</name>
<sequence>MSIDNELSRLGIELPQAPKPLGSYVPCVQVGNLLFLSGQLPLWEGRLLSEGRVDLEVSVETAREAARQTVINALSVIRGYLGSLDTLKRCIRLTGYVSSAPGFFRQPDVLNAASDLLYELMGERGRHTRVAVGVEVLPLNSPIEIEFIFEVGA</sequence>
<dbReference type="RefSeq" id="WP_218251547.1">
    <property type="nucleotide sequence ID" value="NZ_JABXWD010000058.1"/>
</dbReference>
<evidence type="ECO:0000313" key="3">
    <source>
        <dbReference type="Proteomes" id="UP001196980"/>
    </source>
</evidence>
<feature type="domain" description="Endoribonuclease L-PSP/chorismate mutase-like" evidence="1">
    <location>
        <begin position="7"/>
        <end position="143"/>
    </location>
</feature>
<dbReference type="Pfam" id="PF14588">
    <property type="entry name" value="YjgF_endoribonc"/>
    <property type="match status" value="1"/>
</dbReference>
<dbReference type="PANTHER" id="PTHR43760">
    <property type="entry name" value="ENDORIBONUCLEASE-RELATED"/>
    <property type="match status" value="1"/>
</dbReference>
<organism evidence="2 3">
    <name type="scientific">Candidatus Magnetobacterium casense</name>
    <dbReference type="NCBI Taxonomy" id="1455061"/>
    <lineage>
        <taxon>Bacteria</taxon>
        <taxon>Pseudomonadati</taxon>
        <taxon>Nitrospirota</taxon>
        <taxon>Thermodesulfovibrionia</taxon>
        <taxon>Thermodesulfovibrionales</taxon>
        <taxon>Candidatus Magnetobacteriaceae</taxon>
        <taxon>Candidatus Magnetobacterium</taxon>
    </lineage>
</organism>
<dbReference type="PANTHER" id="PTHR43760:SF1">
    <property type="entry name" value="ENDORIBONUCLEASE L-PSP_CHORISMATE MUTASE-LIKE DOMAIN-CONTAINING PROTEIN"/>
    <property type="match status" value="1"/>
</dbReference>
<dbReference type="CDD" id="cd02199">
    <property type="entry name" value="YjgF_YER057c_UK114_like_1"/>
    <property type="match status" value="1"/>
</dbReference>